<evidence type="ECO:0000256" key="4">
    <source>
        <dbReference type="ARBA" id="ARBA00023136"/>
    </source>
</evidence>
<feature type="domain" description="Ferric oxidoreductase" evidence="6">
    <location>
        <begin position="28"/>
        <end position="151"/>
    </location>
</feature>
<evidence type="ECO:0000259" key="6">
    <source>
        <dbReference type="Pfam" id="PF01794"/>
    </source>
</evidence>
<evidence type="ECO:0000256" key="3">
    <source>
        <dbReference type="ARBA" id="ARBA00022989"/>
    </source>
</evidence>
<feature type="transmembrane region" description="Helical" evidence="5">
    <location>
        <begin position="62"/>
        <end position="84"/>
    </location>
</feature>
<feature type="transmembrane region" description="Helical" evidence="5">
    <location>
        <begin position="162"/>
        <end position="183"/>
    </location>
</feature>
<evidence type="ECO:0000256" key="2">
    <source>
        <dbReference type="ARBA" id="ARBA00022692"/>
    </source>
</evidence>
<organism evidence="7 8">
    <name type="scientific">Patulibacter medicamentivorans</name>
    <dbReference type="NCBI Taxonomy" id="1097667"/>
    <lineage>
        <taxon>Bacteria</taxon>
        <taxon>Bacillati</taxon>
        <taxon>Actinomycetota</taxon>
        <taxon>Thermoleophilia</taxon>
        <taxon>Solirubrobacterales</taxon>
        <taxon>Patulibacteraceae</taxon>
        <taxon>Patulibacter</taxon>
    </lineage>
</organism>
<proteinExistence type="predicted"/>
<feature type="transmembrane region" description="Helical" evidence="5">
    <location>
        <begin position="104"/>
        <end position="127"/>
    </location>
</feature>
<feature type="transmembrane region" description="Helical" evidence="5">
    <location>
        <begin position="139"/>
        <end position="156"/>
    </location>
</feature>
<keyword evidence="8" id="KW-1185">Reference proteome</keyword>
<keyword evidence="2 5" id="KW-0812">Transmembrane</keyword>
<dbReference type="Pfam" id="PF01794">
    <property type="entry name" value="Ferric_reduct"/>
    <property type="match status" value="1"/>
</dbReference>
<feature type="transmembrane region" description="Helical" evidence="5">
    <location>
        <begin position="29"/>
        <end position="50"/>
    </location>
</feature>
<evidence type="ECO:0000256" key="1">
    <source>
        <dbReference type="ARBA" id="ARBA00004141"/>
    </source>
</evidence>
<dbReference type="EMBL" id="AGUD01000222">
    <property type="protein sequence ID" value="EHN10411.1"/>
    <property type="molecule type" value="Genomic_DNA"/>
</dbReference>
<evidence type="ECO:0000313" key="8">
    <source>
        <dbReference type="Proteomes" id="UP000005143"/>
    </source>
</evidence>
<dbReference type="AlphaFoldDB" id="H0E7C4"/>
<accession>H0E7C4</accession>
<gene>
    <name evidence="7" type="ORF">PAI11_27260</name>
</gene>
<dbReference type="GO" id="GO:0016020">
    <property type="term" value="C:membrane"/>
    <property type="evidence" value="ECO:0007669"/>
    <property type="project" value="UniProtKB-SubCell"/>
</dbReference>
<reference evidence="7 8" key="1">
    <citation type="journal article" date="2013" name="Biodegradation">
        <title>Quantitative proteomic analysis of ibuprofen-degrading Patulibacter sp. strain I11.</title>
        <authorList>
            <person name="Almeida B."/>
            <person name="Kjeldal H."/>
            <person name="Lolas I."/>
            <person name="Knudsen A.D."/>
            <person name="Carvalho G."/>
            <person name="Nielsen K.L."/>
            <person name="Barreto Crespo M.T."/>
            <person name="Stensballe A."/>
            <person name="Nielsen J.L."/>
        </authorList>
    </citation>
    <scope>NUCLEOTIDE SEQUENCE [LARGE SCALE GENOMIC DNA]</scope>
    <source>
        <strain evidence="7 8">I11</strain>
    </source>
</reference>
<comment type="caution">
    <text evidence="7">The sequence shown here is derived from an EMBL/GenBank/DDBJ whole genome shotgun (WGS) entry which is preliminary data.</text>
</comment>
<sequence>MVGMSVVLSAVSRDPLQYAAWLTVRASGMVALAALTLTVWLGLASAGGLLKRRPQLRGTVGIVHEMLALAAIGALVVHGVSLLFDGWLKPSVLQVLVPFSMSHAPFWTGLGQLAGYAVLLLGPSFYLRKRIGAKRWRSIHRFTTVAFLLAVGHAIGSGTDTGSAWLLLPLLGGTAVAVVLLAIRAARANRRPAPPVRRAAPPRRSGALAP</sequence>
<comment type="subcellular location">
    <subcellularLocation>
        <location evidence="1">Membrane</location>
        <topology evidence="1">Multi-pass membrane protein</topology>
    </subcellularLocation>
</comment>
<evidence type="ECO:0000256" key="5">
    <source>
        <dbReference type="SAM" id="Phobius"/>
    </source>
</evidence>
<keyword evidence="4 5" id="KW-0472">Membrane</keyword>
<name>H0E7C4_9ACTN</name>
<protein>
    <recommendedName>
        <fullName evidence="6">Ferric oxidoreductase domain-containing protein</fullName>
    </recommendedName>
</protein>
<dbReference type="Proteomes" id="UP000005143">
    <property type="component" value="Unassembled WGS sequence"/>
</dbReference>
<evidence type="ECO:0000313" key="7">
    <source>
        <dbReference type="EMBL" id="EHN10411.1"/>
    </source>
</evidence>
<keyword evidence="3 5" id="KW-1133">Transmembrane helix</keyword>
<dbReference type="InterPro" id="IPR013130">
    <property type="entry name" value="Fe3_Rdtase_TM_dom"/>
</dbReference>